<organism evidence="1 2">
    <name type="scientific">Platanthera guangdongensis</name>
    <dbReference type="NCBI Taxonomy" id="2320717"/>
    <lineage>
        <taxon>Eukaryota</taxon>
        <taxon>Viridiplantae</taxon>
        <taxon>Streptophyta</taxon>
        <taxon>Embryophyta</taxon>
        <taxon>Tracheophyta</taxon>
        <taxon>Spermatophyta</taxon>
        <taxon>Magnoliopsida</taxon>
        <taxon>Liliopsida</taxon>
        <taxon>Asparagales</taxon>
        <taxon>Orchidaceae</taxon>
        <taxon>Orchidoideae</taxon>
        <taxon>Orchideae</taxon>
        <taxon>Orchidinae</taxon>
        <taxon>Platanthera</taxon>
    </lineage>
</organism>
<dbReference type="Proteomes" id="UP001412067">
    <property type="component" value="Unassembled WGS sequence"/>
</dbReference>
<dbReference type="EMBL" id="JBBWWR010000005">
    <property type="protein sequence ID" value="KAK8967056.1"/>
    <property type="molecule type" value="Genomic_DNA"/>
</dbReference>
<proteinExistence type="predicted"/>
<comment type="caution">
    <text evidence="1">The sequence shown here is derived from an EMBL/GenBank/DDBJ whole genome shotgun (WGS) entry which is preliminary data.</text>
</comment>
<evidence type="ECO:0000313" key="2">
    <source>
        <dbReference type="Proteomes" id="UP001412067"/>
    </source>
</evidence>
<protein>
    <submittedName>
        <fullName evidence="1">Uncharacterized protein</fullName>
    </submittedName>
</protein>
<reference evidence="1 2" key="1">
    <citation type="journal article" date="2022" name="Nat. Plants">
        <title>Genomes of leafy and leafless Platanthera orchids illuminate the evolution of mycoheterotrophy.</title>
        <authorList>
            <person name="Li M.H."/>
            <person name="Liu K.W."/>
            <person name="Li Z."/>
            <person name="Lu H.C."/>
            <person name="Ye Q.L."/>
            <person name="Zhang D."/>
            <person name="Wang J.Y."/>
            <person name="Li Y.F."/>
            <person name="Zhong Z.M."/>
            <person name="Liu X."/>
            <person name="Yu X."/>
            <person name="Liu D.K."/>
            <person name="Tu X.D."/>
            <person name="Liu B."/>
            <person name="Hao Y."/>
            <person name="Liao X.Y."/>
            <person name="Jiang Y.T."/>
            <person name="Sun W.H."/>
            <person name="Chen J."/>
            <person name="Chen Y.Q."/>
            <person name="Ai Y."/>
            <person name="Zhai J.W."/>
            <person name="Wu S.S."/>
            <person name="Zhou Z."/>
            <person name="Hsiao Y.Y."/>
            <person name="Wu W.L."/>
            <person name="Chen Y.Y."/>
            <person name="Lin Y.F."/>
            <person name="Hsu J.L."/>
            <person name="Li C.Y."/>
            <person name="Wang Z.W."/>
            <person name="Zhao X."/>
            <person name="Zhong W.Y."/>
            <person name="Ma X.K."/>
            <person name="Ma L."/>
            <person name="Huang J."/>
            <person name="Chen G.Z."/>
            <person name="Huang M.Z."/>
            <person name="Huang L."/>
            <person name="Peng D.H."/>
            <person name="Luo Y.B."/>
            <person name="Zou S.Q."/>
            <person name="Chen S.P."/>
            <person name="Lan S."/>
            <person name="Tsai W.C."/>
            <person name="Van de Peer Y."/>
            <person name="Liu Z.J."/>
        </authorList>
    </citation>
    <scope>NUCLEOTIDE SEQUENCE [LARGE SCALE GENOMIC DNA]</scope>
    <source>
        <strain evidence="1">Lor288</strain>
    </source>
</reference>
<name>A0ABR2MUD6_9ASPA</name>
<gene>
    <name evidence="1" type="ORF">KSP40_PGU020992</name>
</gene>
<accession>A0ABR2MUD6</accession>
<keyword evidence="2" id="KW-1185">Reference proteome</keyword>
<sequence>MFDSQSRILAADRLHTGRFPSSPPRRHPLRTWLGSLEGHNDDPKILSILWIDPIHMDTLTPRDIAILSHPPAKSSSPPHYKTNSSVSFTSLFSIISLLQTHSRPERPVGCLTRDQWLEKQLWFTFGLSEEIRRVGWGCLR</sequence>
<evidence type="ECO:0000313" key="1">
    <source>
        <dbReference type="EMBL" id="KAK8967056.1"/>
    </source>
</evidence>